<dbReference type="Pfam" id="PF18906">
    <property type="entry name" value="Phage_tube_2"/>
    <property type="match status" value="1"/>
</dbReference>
<dbReference type="EMBL" id="CP091511">
    <property type="protein sequence ID" value="UOO89128.1"/>
    <property type="molecule type" value="Genomic_DNA"/>
</dbReference>
<organism evidence="1 2">
    <name type="scientific">Vitreoscilla massiliensis</name>
    <dbReference type="NCBI Taxonomy" id="1689272"/>
    <lineage>
        <taxon>Bacteria</taxon>
        <taxon>Pseudomonadati</taxon>
        <taxon>Pseudomonadota</taxon>
        <taxon>Betaproteobacteria</taxon>
        <taxon>Neisseriales</taxon>
        <taxon>Neisseriaceae</taxon>
        <taxon>Vitreoscilla</taxon>
    </lineage>
</organism>
<dbReference type="Proteomes" id="UP000832011">
    <property type="component" value="Chromosome"/>
</dbReference>
<evidence type="ECO:0000313" key="1">
    <source>
        <dbReference type="EMBL" id="UOO89128.1"/>
    </source>
</evidence>
<protein>
    <submittedName>
        <fullName evidence="1">Phage tail tube protein</fullName>
    </submittedName>
</protein>
<accession>A0ABY4E1E4</accession>
<keyword evidence="2" id="KW-1185">Reference proteome</keyword>
<dbReference type="RefSeq" id="WP_058356832.1">
    <property type="nucleotide sequence ID" value="NZ_CABKVG010000010.1"/>
</dbReference>
<evidence type="ECO:0000313" key="2">
    <source>
        <dbReference type="Proteomes" id="UP000832011"/>
    </source>
</evidence>
<name>A0ABY4E1E4_9NEIS</name>
<dbReference type="InterPro" id="IPR044000">
    <property type="entry name" value="Phage_tube_2"/>
</dbReference>
<reference evidence="1 2" key="1">
    <citation type="journal article" date="2022" name="Res Sq">
        <title>Evolution of multicellular longitudinally dividing oral cavity symbionts (Neisseriaceae).</title>
        <authorList>
            <person name="Nyongesa S."/>
            <person name="Weber P."/>
            <person name="Bernet E."/>
            <person name="Pullido F."/>
            <person name="Nieckarz M."/>
            <person name="Delaby M."/>
            <person name="Nieves C."/>
            <person name="Viehboeck T."/>
            <person name="Krause N."/>
            <person name="Rivera-Millot A."/>
            <person name="Nakamura A."/>
            <person name="Vischer N."/>
            <person name="VanNieuwenhze M."/>
            <person name="Brun Y."/>
            <person name="Cava F."/>
            <person name="Bulgheresi S."/>
            <person name="Veyrier F."/>
        </authorList>
    </citation>
    <scope>NUCLEOTIDE SEQUENCE [LARGE SCALE GENOMIC DNA]</scope>
    <source>
        <strain evidence="1 2">SN4</strain>
    </source>
</reference>
<gene>
    <name evidence="1" type="ORF">LVJ82_17055</name>
</gene>
<proteinExistence type="predicted"/>
<sequence>MSSGAKQILYITKETVAGTTPTPLTLNTLPFVSTSLDANTNITESDTIRDSRMSSGGQVTAMSVSGDIVANMSYGTYDDLLAAAFFGEWVANKLQIGETRQTFTAVRGFKDAGGYHYFRGLHVSQFGLEIPEEGSIKGTWTFAGLDRSQSPAAPTATITPASTAEEFSNVGVGEIELDGTSLKGIACVTSFKFDLNNNLKVQKCLGDGLAVGKQIETKVDISGSFVAAFGDKAAEIYEKQFTNGKLKLEIPFGDGENNYILTIPRLTVTGSLPSGSSTDLLQITFNFKAEVESPYITRVPKP</sequence>